<dbReference type="EMBL" id="JBEDNW010000004">
    <property type="protein sequence ID" value="MEZ3167586.1"/>
    <property type="molecule type" value="Genomic_DNA"/>
</dbReference>
<comment type="caution">
    <text evidence="1">The sequence shown here is derived from an EMBL/GenBank/DDBJ whole genome shotgun (WGS) entry which is preliminary data.</text>
</comment>
<evidence type="ECO:0000313" key="3">
    <source>
        <dbReference type="Proteomes" id="UP001501425"/>
    </source>
</evidence>
<dbReference type="RefSeq" id="WP_343776347.1">
    <property type="nucleotide sequence ID" value="NZ_BAAADQ010000002.1"/>
</dbReference>
<reference evidence="2 4" key="3">
    <citation type="submission" date="2024-06" db="EMBL/GenBank/DDBJ databases">
        <title>Halorubrum miltondacostae sp. nov., a potential PHA producer isolated from an inland solar saltern in Rio Maior, Portugal.</title>
        <authorList>
            <person name="Albuquerque L."/>
            <person name="Viver T."/>
            <person name="Barroso C."/>
            <person name="Claudino R."/>
            <person name="Galvan M."/>
            <person name="Simoes G."/>
            <person name="Lobo Da Cunha A."/>
            <person name="Egas C."/>
        </authorList>
    </citation>
    <scope>NUCLEOTIDE SEQUENCE [LARGE SCALE GENOMIC DNA]</scope>
    <source>
        <strain evidence="2 4">DSM 18646</strain>
    </source>
</reference>
<dbReference type="Proteomes" id="UP001501425">
    <property type="component" value="Unassembled WGS sequence"/>
</dbReference>
<accession>A0AAV3SQZ1</accession>
<evidence type="ECO:0000313" key="1">
    <source>
        <dbReference type="EMBL" id="GAA0533243.1"/>
    </source>
</evidence>
<dbReference type="EMBL" id="BAAADQ010000002">
    <property type="protein sequence ID" value="GAA0533243.1"/>
    <property type="molecule type" value="Genomic_DNA"/>
</dbReference>
<sequence>MSDQFPIHEDLNELDGRTVYKSSNWWKAVVLYEGFSGRKISIYLWKQKEGSWKRKQKYVIESEDDWEADQEAVQSLIEGLTES</sequence>
<proteinExistence type="predicted"/>
<keyword evidence="4" id="KW-1185">Reference proteome</keyword>
<reference evidence="1" key="1">
    <citation type="journal article" date="2014" name="Int. J. Syst. Evol. Microbiol.">
        <title>Complete genome sequence of Corynebacterium casei LMG S-19264T (=DSM 44701T), isolated from a smear-ripened cheese.</title>
        <authorList>
            <consortium name="US DOE Joint Genome Institute (JGI-PGF)"/>
            <person name="Walter F."/>
            <person name="Albersmeier A."/>
            <person name="Kalinowski J."/>
            <person name="Ruckert C."/>
        </authorList>
    </citation>
    <scope>NUCLEOTIDE SEQUENCE</scope>
    <source>
        <strain evidence="1">JCM 14265</strain>
    </source>
</reference>
<evidence type="ECO:0000313" key="2">
    <source>
        <dbReference type="EMBL" id="MEZ3167586.1"/>
    </source>
</evidence>
<name>A0AAV3SQZ1_9EURY</name>
<organism evidence="1 3">
    <name type="scientific">Halorubrum ejinorense</name>
    <dbReference type="NCBI Taxonomy" id="425309"/>
    <lineage>
        <taxon>Archaea</taxon>
        <taxon>Methanobacteriati</taxon>
        <taxon>Methanobacteriota</taxon>
        <taxon>Stenosarchaea group</taxon>
        <taxon>Halobacteria</taxon>
        <taxon>Halobacteriales</taxon>
        <taxon>Haloferacaceae</taxon>
        <taxon>Halorubrum</taxon>
    </lineage>
</organism>
<dbReference type="AlphaFoldDB" id="A0AAV3SQZ1"/>
<gene>
    <name evidence="2" type="ORF">ABNG02_09645</name>
    <name evidence="1" type="ORF">GCM10008994_05000</name>
</gene>
<protein>
    <submittedName>
        <fullName evidence="1">Uncharacterized protein</fullName>
    </submittedName>
</protein>
<evidence type="ECO:0000313" key="4">
    <source>
        <dbReference type="Proteomes" id="UP001567571"/>
    </source>
</evidence>
<dbReference type="Proteomes" id="UP001567571">
    <property type="component" value="Unassembled WGS sequence"/>
</dbReference>
<reference evidence="1" key="2">
    <citation type="submission" date="2023-12" db="EMBL/GenBank/DDBJ databases">
        <authorList>
            <person name="Sun Q."/>
            <person name="Inoue M."/>
        </authorList>
    </citation>
    <scope>NUCLEOTIDE SEQUENCE</scope>
    <source>
        <strain evidence="1">JCM 14265</strain>
    </source>
</reference>